<feature type="transmembrane region" description="Helical" evidence="1">
    <location>
        <begin position="21"/>
        <end position="40"/>
    </location>
</feature>
<protein>
    <submittedName>
        <fullName evidence="2">MSHA biogenesis protein MshJ</fullName>
    </submittedName>
</protein>
<dbReference type="OrthoDB" id="9151209at2"/>
<keyword evidence="1" id="KW-0472">Membrane</keyword>
<evidence type="ECO:0000313" key="3">
    <source>
        <dbReference type="Proteomes" id="UP000050491"/>
    </source>
</evidence>
<dbReference type="PATRIC" id="fig|1481663.12.peg.1999"/>
<dbReference type="EMBL" id="LBGP01000019">
    <property type="protein sequence ID" value="KQA99254.1"/>
    <property type="molecule type" value="Genomic_DNA"/>
</dbReference>
<keyword evidence="1" id="KW-1133">Transmembrane helix</keyword>
<dbReference type="RefSeq" id="WP_055031012.1">
    <property type="nucleotide sequence ID" value="NZ_CABMIR010000006.1"/>
</dbReference>
<dbReference type="GO" id="GO:0015627">
    <property type="term" value="C:type II protein secretion system complex"/>
    <property type="evidence" value="ECO:0007669"/>
    <property type="project" value="InterPro"/>
</dbReference>
<keyword evidence="1" id="KW-0812">Transmembrane</keyword>
<dbReference type="Proteomes" id="UP000050491">
    <property type="component" value="Unassembled WGS sequence"/>
</dbReference>
<evidence type="ECO:0000313" key="2">
    <source>
        <dbReference type="EMBL" id="KQA99254.1"/>
    </source>
</evidence>
<evidence type="ECO:0000256" key="1">
    <source>
        <dbReference type="SAM" id="Phobius"/>
    </source>
</evidence>
<gene>
    <name evidence="2" type="ORF">XV92_16060</name>
</gene>
<organism evidence="2 3">
    <name type="scientific">Vibrio metoecus</name>
    <dbReference type="NCBI Taxonomy" id="1481663"/>
    <lineage>
        <taxon>Bacteria</taxon>
        <taxon>Pseudomonadati</taxon>
        <taxon>Pseudomonadota</taxon>
        <taxon>Gammaproteobacteria</taxon>
        <taxon>Vibrionales</taxon>
        <taxon>Vibrionaceae</taxon>
        <taxon>Vibrio</taxon>
    </lineage>
</organism>
<comment type="caution">
    <text evidence="2">The sequence shown here is derived from an EMBL/GenBank/DDBJ whole genome shotgun (WGS) entry which is preliminary data.</text>
</comment>
<reference evidence="2 3" key="1">
    <citation type="journal article" date="2015" name="Genome Biol. Evol.">
        <title>The Dynamics of Genetic Interactions between Vibrio metoecus and Vibrio cholerae, Two Close Relatives Co-Occurring in the Environment.</title>
        <authorList>
            <person name="Orata F.D."/>
            <person name="Kirchberger P.C."/>
            <person name="Meheust R."/>
            <person name="Barlow E.J."/>
            <person name="Tarr C.L."/>
            <person name="Boucher Y."/>
        </authorList>
    </citation>
    <scope>NUCLEOTIDE SEQUENCE [LARGE SCALE GENOMIC DNA]</scope>
    <source>
        <strain evidence="2 3">YB5B04</strain>
    </source>
</reference>
<dbReference type="AlphaFoldDB" id="A0A0Q0JLC4"/>
<sequence length="216" mass="24827">MRSRWQTMEKQFSALSQREKGLIALCGVVVVVLSLWMGLIEPALKQSEARQLQVQTLTSSNQLLQGEIMALQAKLARNPDQELDVELSQLTLQSQEISLQLAEQITAMVAPSEMPNLLENVLRQGQQLKLVLLESLPAEPIVRSKDTNMESEYYLHPVRMEFTGSYFAIRDYLQTLEALPVKYYWRRFQYQVENYPQARVILEVYTLGSREEFIGG</sequence>
<dbReference type="GO" id="GO:0015628">
    <property type="term" value="P:protein secretion by the type II secretion system"/>
    <property type="evidence" value="ECO:0007669"/>
    <property type="project" value="InterPro"/>
</dbReference>
<name>A0A0Q0JLC4_VIBMT</name>
<proteinExistence type="predicted"/>
<dbReference type="Pfam" id="PF04612">
    <property type="entry name" value="T2SSM"/>
    <property type="match status" value="1"/>
</dbReference>
<accession>A0A0Q0JLC4</accession>
<dbReference type="InterPro" id="IPR007690">
    <property type="entry name" value="T2SS_GspM"/>
</dbReference>